<dbReference type="GO" id="GO:0047496">
    <property type="term" value="P:vesicle transport along microtubule"/>
    <property type="evidence" value="ECO:0007669"/>
    <property type="project" value="TreeGrafter"/>
</dbReference>
<protein>
    <recommendedName>
        <fullName evidence="2">BICD family-like cargo adapter 2</fullName>
    </recommendedName>
    <alternativeName>
        <fullName evidence="3">Bicaudal D-related protein 2</fullName>
    </alternativeName>
    <alternativeName>
        <fullName evidence="4">Coiled-coil domain-containing protein 64B</fullName>
    </alternativeName>
</protein>
<dbReference type="OrthoDB" id="9451547at2759"/>
<dbReference type="GeneID" id="114495297"/>
<keyword evidence="1 5" id="KW-0175">Coiled coil</keyword>
<evidence type="ECO:0000256" key="2">
    <source>
        <dbReference type="ARBA" id="ARBA00040983"/>
    </source>
</evidence>
<evidence type="ECO:0000256" key="5">
    <source>
        <dbReference type="SAM" id="Coils"/>
    </source>
</evidence>
<keyword evidence="7" id="KW-1185">Reference proteome</keyword>
<reference evidence="8" key="1">
    <citation type="submission" date="2025-08" db="UniProtKB">
        <authorList>
            <consortium name="RefSeq"/>
        </authorList>
    </citation>
    <scope>IDENTIFICATION</scope>
    <source>
        <tissue evidence="8">Muscle</tissue>
    </source>
</reference>
<feature type="compositionally biased region" description="Polar residues" evidence="6">
    <location>
        <begin position="346"/>
        <end position="364"/>
    </location>
</feature>
<feature type="compositionally biased region" description="Polar residues" evidence="6">
    <location>
        <begin position="53"/>
        <end position="70"/>
    </location>
</feature>
<gene>
    <name evidence="8" type="primary">BICDL2</name>
</gene>
<feature type="region of interest" description="Disordered" evidence="6">
    <location>
        <begin position="331"/>
        <end position="367"/>
    </location>
</feature>
<dbReference type="KEGG" id="pdic:114495297"/>
<dbReference type="AlphaFoldDB" id="A0A6J2LF14"/>
<evidence type="ECO:0000256" key="4">
    <source>
        <dbReference type="ARBA" id="ARBA00043196"/>
    </source>
</evidence>
<dbReference type="CTD" id="146439"/>
<dbReference type="Gene3D" id="1.10.287.1490">
    <property type="match status" value="1"/>
</dbReference>
<evidence type="ECO:0000256" key="6">
    <source>
        <dbReference type="SAM" id="MobiDB-lite"/>
    </source>
</evidence>
<dbReference type="InParanoid" id="A0A6J2LF14"/>
<evidence type="ECO:0000313" key="8">
    <source>
        <dbReference type="RefSeq" id="XP_028366332.2"/>
    </source>
</evidence>
<feature type="region of interest" description="Disordered" evidence="6">
    <location>
        <begin position="534"/>
        <end position="557"/>
    </location>
</feature>
<organism evidence="7 8">
    <name type="scientific">Phyllostomus discolor</name>
    <name type="common">pale spear-nosed bat</name>
    <dbReference type="NCBI Taxonomy" id="89673"/>
    <lineage>
        <taxon>Eukaryota</taxon>
        <taxon>Metazoa</taxon>
        <taxon>Chordata</taxon>
        <taxon>Craniata</taxon>
        <taxon>Vertebrata</taxon>
        <taxon>Euteleostomi</taxon>
        <taxon>Mammalia</taxon>
        <taxon>Eutheria</taxon>
        <taxon>Laurasiatheria</taxon>
        <taxon>Chiroptera</taxon>
        <taxon>Yangochiroptera</taxon>
        <taxon>Phyllostomidae</taxon>
        <taxon>Phyllostominae</taxon>
        <taxon>Phyllostomus</taxon>
    </lineage>
</organism>
<dbReference type="PANTHER" id="PTHR32123">
    <property type="entry name" value="BICD FAMILY-LIKE CARGO ADAPTER"/>
    <property type="match status" value="1"/>
</dbReference>
<feature type="coiled-coil region" evidence="5">
    <location>
        <begin position="407"/>
        <end position="441"/>
    </location>
</feature>
<sequence length="557" mass="62693">MATWCGEGKGADILGSPERGWAPGTTSRRGVCSLRADGLGLLGHLGPTDAARTMSSPEGPSFQSGLLSGGTSPSCDEGFFPFVLERRDSFLGGGPGTQEHDDLALQLQQKEKDLLLAAELGKMLLERNEELQRQLETLSTQHSEREERLQQENHELRQSLVARGAEWEARAVELEGDVEALRAQLGEQRSEQQDSGRERAQALGELSEQNLRLSQQLAQASQTEQELQRELDGLRGQCHTQALARAELRTRLESLQGENQMLQSRRQDLEAQIRDLREEVEKGQGRLQATHEELLLLRRERREYSLELECARSEAREALSTLRRLQQRVSELEEESRLREADASGASLQSELAHSLDSHQNQNTDGHRDALTILSPKAQELSSHQPLPPEESLEPPKKRASLSPGKILEKELEVAQLQDQVELQRVEIQSLREELQRQKELQELADPKEALSCALSDREEAVNKALELSLELSRVSLERDSLSQELLRTIRQKVALTQELEAWQDDMQVVIEEQLRSQRQKELSEAASALHRPTSRFSLRRSPGPASGFFSNLFRKT</sequence>
<evidence type="ECO:0000313" key="7">
    <source>
        <dbReference type="Proteomes" id="UP000504628"/>
    </source>
</evidence>
<evidence type="ECO:0000256" key="3">
    <source>
        <dbReference type="ARBA" id="ARBA00041790"/>
    </source>
</evidence>
<dbReference type="InterPro" id="IPR051149">
    <property type="entry name" value="Spindly/BICDR_Dynein_Adapter"/>
</dbReference>
<feature type="region of interest" description="Disordered" evidence="6">
    <location>
        <begin position="379"/>
        <end position="402"/>
    </location>
</feature>
<dbReference type="Proteomes" id="UP000504628">
    <property type="component" value="Chromosome 3"/>
</dbReference>
<evidence type="ECO:0000256" key="1">
    <source>
        <dbReference type="ARBA" id="ARBA00023054"/>
    </source>
</evidence>
<dbReference type="PANTHER" id="PTHR32123:SF11">
    <property type="entry name" value="BICD FAMILY-LIKE CARGO ADAPTER 2-RELATED"/>
    <property type="match status" value="1"/>
</dbReference>
<dbReference type="GO" id="GO:0055107">
    <property type="term" value="P:Golgi to secretory granule transport"/>
    <property type="evidence" value="ECO:0007669"/>
    <property type="project" value="TreeGrafter"/>
</dbReference>
<dbReference type="RefSeq" id="XP_028366332.2">
    <property type="nucleotide sequence ID" value="XM_028510531.2"/>
</dbReference>
<feature type="region of interest" description="Disordered" evidence="6">
    <location>
        <begin position="1"/>
        <end position="26"/>
    </location>
</feature>
<name>A0A6J2LF14_9CHIR</name>
<dbReference type="FunCoup" id="A0A6J2LF14">
    <property type="interactions" value="47"/>
</dbReference>
<proteinExistence type="predicted"/>
<accession>A0A6J2LF14</accession>
<feature type="region of interest" description="Disordered" evidence="6">
    <location>
        <begin position="49"/>
        <end position="70"/>
    </location>
</feature>